<gene>
    <name evidence="3" type="ORF">PPENT_87.1.T0050009</name>
</gene>
<sequence>MKVNNILILKNREDLYTRRQQAIFSKLAKEKKAIDAKQTQRVNKMLQISFMDIENFTNVSQSYEFNRHKDAKSLNSNRDHSISKSRYSNQGKNCLQVEQTRCRQKFQVFMNKSILYLSYFLFQIIQINKIMRLNNIMKLALTVSLLIIFVLTAYYYWNNSEDYVSNIFPPQVDNDLSFFSQSVCQRVKNTELFQGWKKINEQALQLNERYSTELLKKAAFVIEQLKKNQQIYTQSQGEGQQFQYYQKNLKECVNRTKISKLELEEIKNKTNQILEQENSEIKKINENISVHQNGLKDLNNLHSEKRIQLNIVIETLKGLIDQKERLRRSYKNEKELKDYQKELEYDINKISDIMTQQELNISIFKSRIEEQESKVYKITKRFEVVNNQLQDLKSLEQYFRQDDLYIKEDVPIVQVFSEYSNTLKDRAENLKILAQKEKDPIQRQKNLEALTEIQKALQISSQMYNSLLEIKLECNQDDCTIGTTLENLKLSDLKEEIQKKQTYYNQIYTEKQSMEFSLQQLMQQLDNENSAYMINKQKLNKLIENQNLLNKTKNQSEELSKLTIKINQLEQEKNQLQEEVEKLLNQANDQQHQIDAEFEKVNDKKKRVETLQVDRNLSINEKHQELYKQVKECIKQKKIYDNFVQKQSNLIEKANEIKAVVQTEVRQIESMLNEYKITYQDLNLQSNNDYERKQDL</sequence>
<protein>
    <recommendedName>
        <fullName evidence="5">Transmembrane protein</fullName>
    </recommendedName>
</protein>
<keyword evidence="1" id="KW-0175">Coiled coil</keyword>
<keyword evidence="2" id="KW-0812">Transmembrane</keyword>
<accession>A0A8S1S9V8</accession>
<evidence type="ECO:0000313" key="3">
    <source>
        <dbReference type="EMBL" id="CAD8136160.1"/>
    </source>
</evidence>
<reference evidence="3" key="1">
    <citation type="submission" date="2021-01" db="EMBL/GenBank/DDBJ databases">
        <authorList>
            <consortium name="Genoscope - CEA"/>
            <person name="William W."/>
        </authorList>
    </citation>
    <scope>NUCLEOTIDE SEQUENCE</scope>
</reference>
<feature type="coiled-coil region" evidence="1">
    <location>
        <begin position="260"/>
        <end position="336"/>
    </location>
</feature>
<dbReference type="Proteomes" id="UP000689195">
    <property type="component" value="Unassembled WGS sequence"/>
</dbReference>
<proteinExistence type="predicted"/>
<evidence type="ECO:0000256" key="1">
    <source>
        <dbReference type="SAM" id="Coils"/>
    </source>
</evidence>
<feature type="coiled-coil region" evidence="1">
    <location>
        <begin position="522"/>
        <end position="604"/>
    </location>
</feature>
<keyword evidence="4" id="KW-1185">Reference proteome</keyword>
<organism evidence="3 4">
    <name type="scientific">Paramecium pentaurelia</name>
    <dbReference type="NCBI Taxonomy" id="43138"/>
    <lineage>
        <taxon>Eukaryota</taxon>
        <taxon>Sar</taxon>
        <taxon>Alveolata</taxon>
        <taxon>Ciliophora</taxon>
        <taxon>Intramacronucleata</taxon>
        <taxon>Oligohymenophorea</taxon>
        <taxon>Peniculida</taxon>
        <taxon>Parameciidae</taxon>
        <taxon>Paramecium</taxon>
    </lineage>
</organism>
<evidence type="ECO:0008006" key="5">
    <source>
        <dbReference type="Google" id="ProtNLM"/>
    </source>
</evidence>
<dbReference type="OrthoDB" id="308000at2759"/>
<evidence type="ECO:0000313" key="4">
    <source>
        <dbReference type="Proteomes" id="UP000689195"/>
    </source>
</evidence>
<evidence type="ECO:0000256" key="2">
    <source>
        <dbReference type="SAM" id="Phobius"/>
    </source>
</evidence>
<dbReference type="AlphaFoldDB" id="A0A8S1S9V8"/>
<comment type="caution">
    <text evidence="3">The sequence shown here is derived from an EMBL/GenBank/DDBJ whole genome shotgun (WGS) entry which is preliminary data.</text>
</comment>
<feature type="transmembrane region" description="Helical" evidence="2">
    <location>
        <begin position="139"/>
        <end position="157"/>
    </location>
</feature>
<keyword evidence="2" id="KW-1133">Transmembrane helix</keyword>
<keyword evidence="2" id="KW-0472">Membrane</keyword>
<dbReference type="EMBL" id="CAJJDO010000005">
    <property type="protein sequence ID" value="CAD8136160.1"/>
    <property type="molecule type" value="Genomic_DNA"/>
</dbReference>
<name>A0A8S1S9V8_9CILI</name>